<evidence type="ECO:0000313" key="3">
    <source>
        <dbReference type="Proteomes" id="UP000291343"/>
    </source>
</evidence>
<reference evidence="2 3" key="1">
    <citation type="journal article" date="2017" name="Gigascience">
        <title>Genome sequence of the small brown planthopper, Laodelphax striatellus.</title>
        <authorList>
            <person name="Zhu J."/>
            <person name="Jiang F."/>
            <person name="Wang X."/>
            <person name="Yang P."/>
            <person name="Bao Y."/>
            <person name="Zhao W."/>
            <person name="Wang W."/>
            <person name="Lu H."/>
            <person name="Wang Q."/>
            <person name="Cui N."/>
            <person name="Li J."/>
            <person name="Chen X."/>
            <person name="Luo L."/>
            <person name="Yu J."/>
            <person name="Kang L."/>
            <person name="Cui F."/>
        </authorList>
    </citation>
    <scope>NUCLEOTIDE SEQUENCE [LARGE SCALE GENOMIC DNA]</scope>
    <source>
        <strain evidence="2">Lst14</strain>
    </source>
</reference>
<evidence type="ECO:0000256" key="1">
    <source>
        <dbReference type="SAM" id="MobiDB-lite"/>
    </source>
</evidence>
<feature type="compositionally biased region" description="Basic and acidic residues" evidence="1">
    <location>
        <begin position="1"/>
        <end position="10"/>
    </location>
</feature>
<dbReference type="InParanoid" id="A0A482WM04"/>
<proteinExistence type="predicted"/>
<comment type="caution">
    <text evidence="2">The sequence shown here is derived from an EMBL/GenBank/DDBJ whole genome shotgun (WGS) entry which is preliminary data.</text>
</comment>
<name>A0A482WM04_LAOST</name>
<dbReference type="AlphaFoldDB" id="A0A482WM04"/>
<dbReference type="Proteomes" id="UP000291343">
    <property type="component" value="Unassembled WGS sequence"/>
</dbReference>
<gene>
    <name evidence="2" type="ORF">LSTR_LSTR016549</name>
</gene>
<feature type="region of interest" description="Disordered" evidence="1">
    <location>
        <begin position="1"/>
        <end position="37"/>
    </location>
</feature>
<organism evidence="2 3">
    <name type="scientific">Laodelphax striatellus</name>
    <name type="common">Small brown planthopper</name>
    <name type="synonym">Delphax striatella</name>
    <dbReference type="NCBI Taxonomy" id="195883"/>
    <lineage>
        <taxon>Eukaryota</taxon>
        <taxon>Metazoa</taxon>
        <taxon>Ecdysozoa</taxon>
        <taxon>Arthropoda</taxon>
        <taxon>Hexapoda</taxon>
        <taxon>Insecta</taxon>
        <taxon>Pterygota</taxon>
        <taxon>Neoptera</taxon>
        <taxon>Paraneoptera</taxon>
        <taxon>Hemiptera</taxon>
        <taxon>Auchenorrhyncha</taxon>
        <taxon>Fulgoroidea</taxon>
        <taxon>Delphacidae</taxon>
        <taxon>Criomorphinae</taxon>
        <taxon>Laodelphax</taxon>
    </lineage>
</organism>
<keyword evidence="3" id="KW-1185">Reference proteome</keyword>
<dbReference type="EMBL" id="QKKF02031017">
    <property type="protein sequence ID" value="RZF34585.1"/>
    <property type="molecule type" value="Genomic_DNA"/>
</dbReference>
<accession>A0A482WM04</accession>
<sequence length="79" mass="9317">MAVDIGERNVRHVRQLRQPEGGRRTPLEMGGHGGAPLRRRRRRLLGERRKTRRRILVLFLRWTHRDAFGVCQASHLQKS</sequence>
<evidence type="ECO:0000313" key="2">
    <source>
        <dbReference type="EMBL" id="RZF34585.1"/>
    </source>
</evidence>
<protein>
    <submittedName>
        <fullName evidence="2">Uncharacterized protein</fullName>
    </submittedName>
</protein>